<gene>
    <name evidence="2" type="ORF">DFR24_3029</name>
</gene>
<organism evidence="2 3">
    <name type="scientific">Panacagrimonas perspica</name>
    <dbReference type="NCBI Taxonomy" id="381431"/>
    <lineage>
        <taxon>Bacteria</taxon>
        <taxon>Pseudomonadati</taxon>
        <taxon>Pseudomonadota</taxon>
        <taxon>Gammaproteobacteria</taxon>
        <taxon>Nevskiales</taxon>
        <taxon>Nevskiaceae</taxon>
        <taxon>Panacagrimonas</taxon>
    </lineage>
</organism>
<feature type="transmembrane region" description="Helical" evidence="1">
    <location>
        <begin position="149"/>
        <end position="173"/>
    </location>
</feature>
<dbReference type="InterPro" id="IPR058965">
    <property type="entry name" value="SOI/HabA-like"/>
</dbReference>
<evidence type="ECO:0000256" key="1">
    <source>
        <dbReference type="SAM" id="Phobius"/>
    </source>
</evidence>
<feature type="transmembrane region" description="Helical" evidence="1">
    <location>
        <begin position="76"/>
        <end position="95"/>
    </location>
</feature>
<evidence type="ECO:0000313" key="2">
    <source>
        <dbReference type="EMBL" id="TDU28654.1"/>
    </source>
</evidence>
<dbReference type="RefSeq" id="WP_210772316.1">
    <property type="nucleotide sequence ID" value="NZ_MWIN01000002.1"/>
</dbReference>
<feature type="transmembrane region" description="Helical" evidence="1">
    <location>
        <begin position="107"/>
        <end position="129"/>
    </location>
</feature>
<evidence type="ECO:0000313" key="3">
    <source>
        <dbReference type="Proteomes" id="UP000295341"/>
    </source>
</evidence>
<dbReference type="Proteomes" id="UP000295341">
    <property type="component" value="Unassembled WGS sequence"/>
</dbReference>
<dbReference type="EMBL" id="SOBT01000009">
    <property type="protein sequence ID" value="TDU28654.1"/>
    <property type="molecule type" value="Genomic_DNA"/>
</dbReference>
<dbReference type="AlphaFoldDB" id="A0A4R7P4F4"/>
<dbReference type="Pfam" id="PF26512">
    <property type="entry name" value="SOI"/>
    <property type="match status" value="1"/>
</dbReference>
<accession>A0A4R7P4F4</accession>
<reference evidence="2 3" key="1">
    <citation type="submission" date="2019-03" db="EMBL/GenBank/DDBJ databases">
        <title>Genomic Encyclopedia of Type Strains, Phase IV (KMG-IV): sequencing the most valuable type-strain genomes for metagenomic binning, comparative biology and taxonomic classification.</title>
        <authorList>
            <person name="Goeker M."/>
        </authorList>
    </citation>
    <scope>NUCLEOTIDE SEQUENCE [LARGE SCALE GENOMIC DNA]</scope>
    <source>
        <strain evidence="2 3">DSM 26377</strain>
    </source>
</reference>
<feature type="transmembrane region" description="Helical" evidence="1">
    <location>
        <begin position="28"/>
        <end position="56"/>
    </location>
</feature>
<keyword evidence="1" id="KW-0472">Membrane</keyword>
<keyword evidence="1" id="KW-0812">Transmembrane</keyword>
<proteinExistence type="predicted"/>
<protein>
    <submittedName>
        <fullName evidence="2">Uncharacterized protein</fullName>
    </submittedName>
</protein>
<keyword evidence="3" id="KW-1185">Reference proteome</keyword>
<comment type="caution">
    <text evidence="2">The sequence shown here is derived from an EMBL/GenBank/DDBJ whole genome shotgun (WGS) entry which is preliminary data.</text>
</comment>
<keyword evidence="1" id="KW-1133">Transmembrane helix</keyword>
<sequence length="180" mass="19972">MSAESSIGTEASTVAGPGPMTERMRTLLFLNGVGLLILAIFIGWIWFFTLLGKIVLWPLPIDIPISLPDDGRAWRMAHMEGITHGLLLMAWAAGGRFFRLSVRQFKWFFWSALITGWLFTIPTIFNALFGTRGLSFGGAPFKGGLANDIIYLTGWPPVLCVHIMLGLALLGVWRHLKSVR</sequence>
<name>A0A4R7P4F4_9GAMM</name>